<evidence type="ECO:0000256" key="9">
    <source>
        <dbReference type="RuleBase" id="RU364135"/>
    </source>
</evidence>
<dbReference type="GO" id="GO:0008380">
    <property type="term" value="P:RNA splicing"/>
    <property type="evidence" value="ECO:0007669"/>
    <property type="project" value="UniProtKB-KW"/>
</dbReference>
<dbReference type="AlphaFoldDB" id="A0A811Q841"/>
<keyword evidence="6 9" id="KW-0508">mRNA splicing</keyword>
<evidence type="ECO:0000256" key="6">
    <source>
        <dbReference type="ARBA" id="ARBA00023187"/>
    </source>
</evidence>
<dbReference type="PROSITE" id="PS50102">
    <property type="entry name" value="RRM"/>
    <property type="match status" value="1"/>
</dbReference>
<dbReference type="SMART" id="SM00360">
    <property type="entry name" value="RRM"/>
    <property type="match status" value="2"/>
</dbReference>
<dbReference type="InterPro" id="IPR000504">
    <property type="entry name" value="RRM_dom"/>
</dbReference>
<dbReference type="InterPro" id="IPR035979">
    <property type="entry name" value="RBD_domain_sf"/>
</dbReference>
<keyword evidence="12" id="KW-1185">Reference proteome</keyword>
<sequence>MKCAGGRMGGGDADAVCRVERACRVFNRLHIQPQGTTQQFNSSFMEPQVQFQFLVFQPHTTTQLMTQETIGVFFNQVMAVIGGNTAGPGDAVCSVCMNHEQRFALVEFRLAEEASNAMALDGILFEGVPVKVRRPTDYNLSLAAGLGLSQPSRKLNLAAVGLTAGSDGGGLEDPDRIFVGGLPYFYSEAQVRELLESFGPLRGFDLVKDRETGNSKGYAFCVYLNTTVTDIACAALNGTKMEDKTLTVRRANESASQPRPEQLSILLKAQRQVQMQKLANPVGAAPTKVVCLVQVVSADELKDDEAYEDIKDDMRQEACRYGNLVKVVIPRPDPSGHPVTGVGKVFLEYADVYSATRAKMALHGRIVAFEIRRKNKEKDGAKLV</sequence>
<reference evidence="11" key="1">
    <citation type="submission" date="2020-10" db="EMBL/GenBank/DDBJ databases">
        <authorList>
            <person name="Han B."/>
            <person name="Lu T."/>
            <person name="Zhao Q."/>
            <person name="Huang X."/>
            <person name="Zhao Y."/>
        </authorList>
    </citation>
    <scope>NUCLEOTIDE SEQUENCE</scope>
</reference>
<comment type="function">
    <text evidence="9">Necessary for the splicing of pre-mRNA.</text>
</comment>
<evidence type="ECO:0000256" key="5">
    <source>
        <dbReference type="ARBA" id="ARBA00022884"/>
    </source>
</evidence>
<dbReference type="NCBIfam" id="TIGR01642">
    <property type="entry name" value="U2AF_lg"/>
    <property type="match status" value="1"/>
</dbReference>
<evidence type="ECO:0000313" key="12">
    <source>
        <dbReference type="Proteomes" id="UP000604825"/>
    </source>
</evidence>
<evidence type="ECO:0000259" key="10">
    <source>
        <dbReference type="PROSITE" id="PS50102"/>
    </source>
</evidence>
<evidence type="ECO:0000256" key="1">
    <source>
        <dbReference type="ARBA" id="ARBA00004123"/>
    </source>
</evidence>
<keyword evidence="5 8" id="KW-0694">RNA-binding</keyword>
<keyword evidence="4" id="KW-0677">Repeat</keyword>
<dbReference type="FunFam" id="3.30.70.330:FF:000111">
    <property type="entry name" value="U2 snRNP auxiliary factor large subunit"/>
    <property type="match status" value="1"/>
</dbReference>
<dbReference type="GO" id="GO:0006397">
    <property type="term" value="P:mRNA processing"/>
    <property type="evidence" value="ECO:0007669"/>
    <property type="project" value="UniProtKB-KW"/>
</dbReference>
<evidence type="ECO:0000256" key="4">
    <source>
        <dbReference type="ARBA" id="ARBA00022737"/>
    </source>
</evidence>
<dbReference type="GO" id="GO:0005634">
    <property type="term" value="C:nucleus"/>
    <property type="evidence" value="ECO:0007669"/>
    <property type="project" value="UniProtKB-SubCell"/>
</dbReference>
<dbReference type="InterPro" id="IPR012677">
    <property type="entry name" value="Nucleotide-bd_a/b_plait_sf"/>
</dbReference>
<comment type="caution">
    <text evidence="11">The sequence shown here is derived from an EMBL/GenBank/DDBJ whole genome shotgun (WGS) entry which is preliminary data.</text>
</comment>
<dbReference type="EMBL" id="CAJGYO010000009">
    <property type="protein sequence ID" value="CAD6252887.1"/>
    <property type="molecule type" value="Genomic_DNA"/>
</dbReference>
<name>A0A811Q841_9POAL</name>
<evidence type="ECO:0000256" key="8">
    <source>
        <dbReference type="PROSITE-ProRule" id="PRU00176"/>
    </source>
</evidence>
<accession>A0A811Q841</accession>
<evidence type="ECO:0000256" key="2">
    <source>
        <dbReference type="ARBA" id="ARBA00010269"/>
    </source>
</evidence>
<dbReference type="CDD" id="cd12231">
    <property type="entry name" value="RRM2_U2AF65"/>
    <property type="match status" value="1"/>
</dbReference>
<evidence type="ECO:0000256" key="7">
    <source>
        <dbReference type="ARBA" id="ARBA00023242"/>
    </source>
</evidence>
<feature type="domain" description="RRM" evidence="10">
    <location>
        <begin position="175"/>
        <end position="253"/>
    </location>
</feature>
<proteinExistence type="inferred from homology"/>
<comment type="subcellular location">
    <subcellularLocation>
        <location evidence="1 9">Nucleus</location>
    </subcellularLocation>
</comment>
<protein>
    <recommendedName>
        <fullName evidence="9">Splicing factor U2af large subunit</fullName>
    </recommendedName>
    <alternativeName>
        <fullName evidence="9">U2 auxiliary factor 65 kDa subunit</fullName>
    </alternativeName>
    <alternativeName>
        <fullName evidence="9">U2 small nuclear ribonucleoprotein auxiliary factor large subunit (U2 snRNP auxiliary factor large subunit)</fullName>
    </alternativeName>
</protein>
<dbReference type="FunFam" id="3.30.70.330:FF:000097">
    <property type="entry name" value="U2 snRNP auxiliary factor large subunit"/>
    <property type="match status" value="1"/>
</dbReference>
<dbReference type="OrthoDB" id="10266058at2759"/>
<evidence type="ECO:0000313" key="11">
    <source>
        <dbReference type="EMBL" id="CAD6252887.1"/>
    </source>
</evidence>
<dbReference type="PANTHER" id="PTHR23139">
    <property type="entry name" value="RNA-BINDING PROTEIN"/>
    <property type="match status" value="1"/>
</dbReference>
<dbReference type="Pfam" id="PF00076">
    <property type="entry name" value="RRM_1"/>
    <property type="match status" value="1"/>
</dbReference>
<keyword evidence="7 9" id="KW-0539">Nucleus</keyword>
<dbReference type="SUPFAM" id="SSF54928">
    <property type="entry name" value="RNA-binding domain, RBD"/>
    <property type="match status" value="2"/>
</dbReference>
<dbReference type="CDD" id="cd12232">
    <property type="entry name" value="RRM3_U2AF65"/>
    <property type="match status" value="1"/>
</dbReference>
<keyword evidence="3 9" id="KW-0507">mRNA processing</keyword>
<dbReference type="Proteomes" id="UP000604825">
    <property type="component" value="Unassembled WGS sequence"/>
</dbReference>
<gene>
    <name evidence="11" type="ORF">NCGR_LOCUS36533</name>
</gene>
<dbReference type="Gene3D" id="3.30.70.330">
    <property type="match status" value="3"/>
</dbReference>
<organism evidence="11 12">
    <name type="scientific">Miscanthus lutarioriparius</name>
    <dbReference type="NCBI Taxonomy" id="422564"/>
    <lineage>
        <taxon>Eukaryota</taxon>
        <taxon>Viridiplantae</taxon>
        <taxon>Streptophyta</taxon>
        <taxon>Embryophyta</taxon>
        <taxon>Tracheophyta</taxon>
        <taxon>Spermatophyta</taxon>
        <taxon>Magnoliopsida</taxon>
        <taxon>Liliopsida</taxon>
        <taxon>Poales</taxon>
        <taxon>Poaceae</taxon>
        <taxon>PACMAD clade</taxon>
        <taxon>Panicoideae</taxon>
        <taxon>Andropogonodae</taxon>
        <taxon>Andropogoneae</taxon>
        <taxon>Saccharinae</taxon>
        <taxon>Miscanthus</taxon>
    </lineage>
</organism>
<dbReference type="GO" id="GO:0003723">
    <property type="term" value="F:RNA binding"/>
    <property type="evidence" value="ECO:0007669"/>
    <property type="project" value="UniProtKB-UniRule"/>
</dbReference>
<dbReference type="InterPro" id="IPR006529">
    <property type="entry name" value="U2AF_lg"/>
</dbReference>
<evidence type="ECO:0000256" key="3">
    <source>
        <dbReference type="ARBA" id="ARBA00022664"/>
    </source>
</evidence>
<comment type="similarity">
    <text evidence="2 9">Belongs to the splicing factor SR family.</text>
</comment>